<proteinExistence type="predicted"/>
<protein>
    <submittedName>
        <fullName evidence="1">8-oxo-dGTP pyrophosphatase MutT (NUDIX family)</fullName>
    </submittedName>
</protein>
<comment type="caution">
    <text evidence="1">The sequence shown here is derived from an EMBL/GenBank/DDBJ whole genome shotgun (WGS) entry which is preliminary data.</text>
</comment>
<sequence>MTAAVAYRPDITEIDRLDMRIDRGPCGFAEESRAAIEAHFTERVLRQPSIWNGRVLVLASHGLEAGALTGRYVETDYAALLWLLGTEPPHPLARNGFAMGALRGADGGFVLARMAPWTANAGRIYFAAGTPDPDDVTPDGRVDLEASVWRELHEETGLSPRDATPAPGWTLLRDERRVALLRQIISPDSAEDVARRIRAHIHAQERSEIDAVIIARGPDDICAGMPPFIRAYLAHVWGSMSGGKAKSPRDFSD</sequence>
<keyword evidence="2" id="KW-1185">Reference proteome</keyword>
<dbReference type="AlphaFoldDB" id="A0A839ZBL5"/>
<dbReference type="Proteomes" id="UP000533469">
    <property type="component" value="Unassembled WGS sequence"/>
</dbReference>
<dbReference type="SUPFAM" id="SSF55811">
    <property type="entry name" value="Nudix"/>
    <property type="match status" value="1"/>
</dbReference>
<dbReference type="Gene3D" id="3.90.79.10">
    <property type="entry name" value="Nucleoside Triphosphate Pyrophosphohydrolase"/>
    <property type="match status" value="1"/>
</dbReference>
<dbReference type="RefSeq" id="WP_183190240.1">
    <property type="nucleotide sequence ID" value="NZ_JACICD010000004.1"/>
</dbReference>
<accession>A0A839ZBL5</accession>
<organism evidence="1 2">
    <name type="scientific">Ancylobacter tetraedralis</name>
    <dbReference type="NCBI Taxonomy" id="217068"/>
    <lineage>
        <taxon>Bacteria</taxon>
        <taxon>Pseudomonadati</taxon>
        <taxon>Pseudomonadota</taxon>
        <taxon>Alphaproteobacteria</taxon>
        <taxon>Hyphomicrobiales</taxon>
        <taxon>Xanthobacteraceae</taxon>
        <taxon>Ancylobacter</taxon>
    </lineage>
</organism>
<evidence type="ECO:0000313" key="2">
    <source>
        <dbReference type="Proteomes" id="UP000533469"/>
    </source>
</evidence>
<name>A0A839ZBL5_9HYPH</name>
<dbReference type="InterPro" id="IPR015797">
    <property type="entry name" value="NUDIX_hydrolase-like_dom_sf"/>
</dbReference>
<evidence type="ECO:0000313" key="1">
    <source>
        <dbReference type="EMBL" id="MBB3772107.1"/>
    </source>
</evidence>
<gene>
    <name evidence="1" type="ORF">FHS55_002716</name>
</gene>
<reference evidence="1 2" key="1">
    <citation type="submission" date="2020-08" db="EMBL/GenBank/DDBJ databases">
        <title>Genomic Encyclopedia of Type Strains, Phase IV (KMG-IV): sequencing the most valuable type-strain genomes for metagenomic binning, comparative biology and taxonomic classification.</title>
        <authorList>
            <person name="Goeker M."/>
        </authorList>
    </citation>
    <scope>NUCLEOTIDE SEQUENCE [LARGE SCALE GENOMIC DNA]</scope>
    <source>
        <strain evidence="1 2">DSM 5895</strain>
    </source>
</reference>
<dbReference type="EMBL" id="JACICD010000004">
    <property type="protein sequence ID" value="MBB3772107.1"/>
    <property type="molecule type" value="Genomic_DNA"/>
</dbReference>